<dbReference type="Proteomes" id="UP000005952">
    <property type="component" value="Chromosome"/>
</dbReference>
<dbReference type="GO" id="GO:0003677">
    <property type="term" value="F:DNA binding"/>
    <property type="evidence" value="ECO:0007669"/>
    <property type="project" value="UniProtKB-KW"/>
</dbReference>
<evidence type="ECO:0000259" key="8">
    <source>
        <dbReference type="PROSITE" id="PS51736"/>
    </source>
</evidence>
<keyword evidence="3" id="KW-0230">DNA invertase</keyword>
<dbReference type="Pfam" id="PF00239">
    <property type="entry name" value="Resolvase"/>
    <property type="match status" value="1"/>
</dbReference>
<protein>
    <submittedName>
        <fullName evidence="9">Resolvase-like protein</fullName>
    </submittedName>
</protein>
<evidence type="ECO:0000256" key="3">
    <source>
        <dbReference type="ARBA" id="ARBA00023100"/>
    </source>
</evidence>
<dbReference type="FunFam" id="3.40.50.1390:FF:000001">
    <property type="entry name" value="DNA recombinase"/>
    <property type="match status" value="1"/>
</dbReference>
<dbReference type="SUPFAM" id="SSF46689">
    <property type="entry name" value="Homeodomain-like"/>
    <property type="match status" value="1"/>
</dbReference>
<evidence type="ECO:0000313" key="10">
    <source>
        <dbReference type="Proteomes" id="UP000005952"/>
    </source>
</evidence>
<evidence type="ECO:0000313" key="9">
    <source>
        <dbReference type="EMBL" id="AGK58607.1"/>
    </source>
</evidence>
<dbReference type="InterPro" id="IPR006119">
    <property type="entry name" value="Resolv_N"/>
</dbReference>
<dbReference type="AlphaFoldDB" id="N0B8M7"/>
<evidence type="ECO:0000256" key="1">
    <source>
        <dbReference type="ARBA" id="ARBA00009913"/>
    </source>
</evidence>
<dbReference type="Gene3D" id="1.10.10.60">
    <property type="entry name" value="Homeodomain-like"/>
    <property type="match status" value="1"/>
</dbReference>
<evidence type="ECO:0000256" key="6">
    <source>
        <dbReference type="PIRSR" id="PIRSR606118-50"/>
    </source>
</evidence>
<dbReference type="PROSITE" id="PS00397">
    <property type="entry name" value="RECOMBINASES_1"/>
    <property type="match status" value="1"/>
</dbReference>
<dbReference type="eggNOG" id="COG1961">
    <property type="taxonomic scope" value="Bacteria"/>
</dbReference>
<gene>
    <name evidence="9" type="ORF">HYPDE_34678</name>
</gene>
<feature type="domain" description="Resolvase/invertase-type recombinase catalytic" evidence="8">
    <location>
        <begin position="4"/>
        <end position="138"/>
    </location>
</feature>
<dbReference type="InterPro" id="IPR006118">
    <property type="entry name" value="Recombinase_CS"/>
</dbReference>
<dbReference type="CDD" id="cd03768">
    <property type="entry name" value="SR_ResInv"/>
    <property type="match status" value="1"/>
</dbReference>
<dbReference type="PROSITE" id="PS51736">
    <property type="entry name" value="RECOMBINASES_3"/>
    <property type="match status" value="1"/>
</dbReference>
<dbReference type="GO" id="GO:0000150">
    <property type="term" value="F:DNA strand exchange activity"/>
    <property type="evidence" value="ECO:0007669"/>
    <property type="project" value="UniProtKB-KW"/>
</dbReference>
<dbReference type="PROSITE" id="PS00398">
    <property type="entry name" value="RECOMBINASES_2"/>
    <property type="match status" value="1"/>
</dbReference>
<feature type="active site" description="O-(5'-phospho-DNA)-serine intermediate" evidence="6 7">
    <location>
        <position position="12"/>
    </location>
</feature>
<reference evidence="9 10" key="1">
    <citation type="journal article" date="2013" name="Genome Announc.">
        <title>Genome sequences for three denitrifying bacterial strains isolated from a uranium- and nitrate-contaminated subsurface environment.</title>
        <authorList>
            <person name="Venkatramanan R."/>
            <person name="Prakash O."/>
            <person name="Woyke T."/>
            <person name="Chain P."/>
            <person name="Goodwin L.A."/>
            <person name="Watson D."/>
            <person name="Brooks S."/>
            <person name="Kostka J.E."/>
            <person name="Green S.J."/>
        </authorList>
    </citation>
    <scope>NUCLEOTIDE SEQUENCE [LARGE SCALE GENOMIC DNA]</scope>
    <source>
        <strain evidence="9 10">1NES1</strain>
    </source>
</reference>
<dbReference type="EMBL" id="CP005587">
    <property type="protein sequence ID" value="AGK58607.1"/>
    <property type="molecule type" value="Genomic_DNA"/>
</dbReference>
<dbReference type="PANTHER" id="PTHR30461">
    <property type="entry name" value="DNA-INVERTASE FROM LAMBDOID PROPHAGE"/>
    <property type="match status" value="1"/>
</dbReference>
<dbReference type="Gene3D" id="3.40.50.1390">
    <property type="entry name" value="Resolvase, N-terminal catalytic domain"/>
    <property type="match status" value="1"/>
</dbReference>
<organism evidence="9 10">
    <name type="scientific">Hyphomicrobium denitrificans 1NES1</name>
    <dbReference type="NCBI Taxonomy" id="670307"/>
    <lineage>
        <taxon>Bacteria</taxon>
        <taxon>Pseudomonadati</taxon>
        <taxon>Pseudomonadota</taxon>
        <taxon>Alphaproteobacteria</taxon>
        <taxon>Hyphomicrobiales</taxon>
        <taxon>Hyphomicrobiaceae</taxon>
        <taxon>Hyphomicrobium</taxon>
    </lineage>
</organism>
<keyword evidence="4" id="KW-0238">DNA-binding</keyword>
<keyword evidence="10" id="KW-1185">Reference proteome</keyword>
<dbReference type="SUPFAM" id="SSF53041">
    <property type="entry name" value="Resolvase-like"/>
    <property type="match status" value="1"/>
</dbReference>
<dbReference type="STRING" id="670307.HYPDE_34678"/>
<sequence>MKGMLIGYARVSTEDQNLAMQLDALRAAGCEQIFRDEGVSGSETDRAELNKALAALAAGDVLVVWKLDRLGRSLAHLMQIVTRLGAEAVGFRSLSEAIDTTTASGRLLFHVVGAIAEFERNLISERTSAGMAAAKARGQHLGRERKLTEADVRWAYHAITSGMMTPRAAAASLGVSISTLYRSLRRRDPGSGVTIDAYD</sequence>
<evidence type="ECO:0000256" key="4">
    <source>
        <dbReference type="ARBA" id="ARBA00023125"/>
    </source>
</evidence>
<dbReference type="InterPro" id="IPR050639">
    <property type="entry name" value="SSR_resolvase"/>
</dbReference>
<dbReference type="HOGENOM" id="CLU_010686_8_0_5"/>
<dbReference type="KEGG" id="hdt:HYPDE_34678"/>
<dbReference type="SMART" id="SM00857">
    <property type="entry name" value="Resolvase"/>
    <property type="match status" value="1"/>
</dbReference>
<evidence type="ECO:0000256" key="7">
    <source>
        <dbReference type="PROSITE-ProRule" id="PRU10137"/>
    </source>
</evidence>
<dbReference type="InterPro" id="IPR009057">
    <property type="entry name" value="Homeodomain-like_sf"/>
</dbReference>
<evidence type="ECO:0000256" key="2">
    <source>
        <dbReference type="ARBA" id="ARBA00022908"/>
    </source>
</evidence>
<keyword evidence="2" id="KW-0229">DNA integration</keyword>
<proteinExistence type="inferred from homology"/>
<comment type="similarity">
    <text evidence="1">Belongs to the site-specific recombinase resolvase family.</text>
</comment>
<name>N0B8M7_9HYPH</name>
<evidence type="ECO:0000256" key="5">
    <source>
        <dbReference type="ARBA" id="ARBA00023172"/>
    </source>
</evidence>
<accession>N0B8M7</accession>
<dbReference type="PANTHER" id="PTHR30461:SF2">
    <property type="entry name" value="SERINE RECOMBINASE PINE-RELATED"/>
    <property type="match status" value="1"/>
</dbReference>
<dbReference type="InterPro" id="IPR036162">
    <property type="entry name" value="Resolvase-like_N_sf"/>
</dbReference>
<keyword evidence="5" id="KW-0233">DNA recombination</keyword>
<dbReference type="GO" id="GO:0015074">
    <property type="term" value="P:DNA integration"/>
    <property type="evidence" value="ECO:0007669"/>
    <property type="project" value="UniProtKB-KW"/>
</dbReference>